<sequence length="220" mass="26833">MYGILKLLKLHGWYRRSLKQKNMFEQIGFNETDVAAMLKYSIKDIYRACRREFQKVPWRRLVCNNVGQPKWTFILFLALHRRLQTKERIACWANLDDMECVLCEQENEDIDHLLFECVYAKQVWSKLLAWKSIRREAWNWKHEVQWAIENATKKTAQREIYRMTLAGGVYHLWQERNARIFKAKRRSADQVIKQLIREIHVRTRRVRRLDRCTKDLNFYP</sequence>
<evidence type="ECO:0000313" key="2">
    <source>
        <dbReference type="RefSeq" id="XP_075112409.1"/>
    </source>
</evidence>
<gene>
    <name evidence="2" type="primary">LOC142182221</name>
</gene>
<dbReference type="Proteomes" id="UP000790787">
    <property type="component" value="Chromosome 6"/>
</dbReference>
<accession>A0AC58USD2</accession>
<name>A0AC58USD2_TOBAC</name>
<dbReference type="RefSeq" id="XP_075112409.1">
    <property type="nucleotide sequence ID" value="XM_075256308.1"/>
</dbReference>
<proteinExistence type="predicted"/>
<keyword evidence="1" id="KW-1185">Reference proteome</keyword>
<protein>
    <submittedName>
        <fullName evidence="2">Uncharacterized protein LOC142182221</fullName>
    </submittedName>
</protein>
<reference evidence="2" key="2">
    <citation type="submission" date="2025-08" db="UniProtKB">
        <authorList>
            <consortium name="RefSeq"/>
        </authorList>
    </citation>
    <scope>IDENTIFICATION</scope>
    <source>
        <tissue evidence="2">Leaf</tissue>
    </source>
</reference>
<organism evidence="1 2">
    <name type="scientific">Nicotiana tabacum</name>
    <name type="common">Common tobacco</name>
    <dbReference type="NCBI Taxonomy" id="4097"/>
    <lineage>
        <taxon>Eukaryota</taxon>
        <taxon>Viridiplantae</taxon>
        <taxon>Streptophyta</taxon>
        <taxon>Embryophyta</taxon>
        <taxon>Tracheophyta</taxon>
        <taxon>Spermatophyta</taxon>
        <taxon>Magnoliopsida</taxon>
        <taxon>eudicotyledons</taxon>
        <taxon>Gunneridae</taxon>
        <taxon>Pentapetalae</taxon>
        <taxon>asterids</taxon>
        <taxon>lamiids</taxon>
        <taxon>Solanales</taxon>
        <taxon>Solanaceae</taxon>
        <taxon>Nicotianoideae</taxon>
        <taxon>Nicotianeae</taxon>
        <taxon>Nicotiana</taxon>
    </lineage>
</organism>
<evidence type="ECO:0000313" key="1">
    <source>
        <dbReference type="Proteomes" id="UP000790787"/>
    </source>
</evidence>
<reference evidence="1" key="1">
    <citation type="journal article" date="2014" name="Nat. Commun.">
        <title>The tobacco genome sequence and its comparison with those of tomato and potato.</title>
        <authorList>
            <person name="Sierro N."/>
            <person name="Battey J.N."/>
            <person name="Ouadi S."/>
            <person name="Bakaher N."/>
            <person name="Bovet L."/>
            <person name="Willig A."/>
            <person name="Goepfert S."/>
            <person name="Peitsch M.C."/>
            <person name="Ivanov N.V."/>
        </authorList>
    </citation>
    <scope>NUCLEOTIDE SEQUENCE [LARGE SCALE GENOMIC DNA]</scope>
</reference>